<keyword evidence="3" id="KW-1185">Reference proteome</keyword>
<keyword evidence="1" id="KW-0175">Coiled coil</keyword>
<dbReference type="CDD" id="cd23158">
    <property type="entry name" value="Prefoldin_UXT"/>
    <property type="match status" value="1"/>
</dbReference>
<dbReference type="InterPro" id="IPR009053">
    <property type="entry name" value="Prefoldin"/>
</dbReference>
<dbReference type="AlphaFoldDB" id="A0AAW0YYC4"/>
<dbReference type="KEGG" id="kne:92180524"/>
<dbReference type="Proteomes" id="UP001388673">
    <property type="component" value="Unassembled WGS sequence"/>
</dbReference>
<dbReference type="Gene3D" id="1.10.287.370">
    <property type="match status" value="1"/>
</dbReference>
<dbReference type="EMBL" id="JBCAWK010000006">
    <property type="protein sequence ID" value="KAK8854527.1"/>
    <property type="molecule type" value="Genomic_DNA"/>
</dbReference>
<dbReference type="SUPFAM" id="SSF46579">
    <property type="entry name" value="Prefoldin"/>
    <property type="match status" value="1"/>
</dbReference>
<dbReference type="InterPro" id="IPR004127">
    <property type="entry name" value="Prefoldin_subunit_alpha"/>
</dbReference>
<dbReference type="Pfam" id="PF02996">
    <property type="entry name" value="Prefoldin"/>
    <property type="match status" value="1"/>
</dbReference>
<evidence type="ECO:0000256" key="1">
    <source>
        <dbReference type="SAM" id="Coils"/>
    </source>
</evidence>
<reference evidence="2 3" key="1">
    <citation type="journal article" date="2024" name="bioRxiv">
        <title>Comparative genomics of Cryptococcus and Kwoniella reveals pathogenesis evolution and contrasting karyotype dynamics via intercentromeric recombination or chromosome fusion.</title>
        <authorList>
            <person name="Coelho M.A."/>
            <person name="David-Palma M."/>
            <person name="Shea T."/>
            <person name="Bowers K."/>
            <person name="McGinley-Smith S."/>
            <person name="Mohammad A.W."/>
            <person name="Gnirke A."/>
            <person name="Yurkov A.M."/>
            <person name="Nowrousian M."/>
            <person name="Sun S."/>
            <person name="Cuomo C.A."/>
            <person name="Heitman J."/>
        </authorList>
    </citation>
    <scope>NUCLEOTIDE SEQUENCE [LARGE SCALE GENOMIC DNA]</scope>
    <source>
        <strain evidence="2 3">CBS 13917</strain>
    </source>
</reference>
<proteinExistence type="predicted"/>
<comment type="caution">
    <text evidence="2">The sequence shown here is derived from an EMBL/GenBank/DDBJ whole genome shotgun (WGS) entry which is preliminary data.</text>
</comment>
<evidence type="ECO:0000313" key="3">
    <source>
        <dbReference type="Proteomes" id="UP001388673"/>
    </source>
</evidence>
<protein>
    <submittedName>
        <fullName evidence="2">Prefoldin, alpha subunit</fullName>
    </submittedName>
</protein>
<dbReference type="RefSeq" id="XP_066802765.1">
    <property type="nucleotide sequence ID" value="XM_066946373.1"/>
</dbReference>
<name>A0AAW0YYC4_9TREE</name>
<feature type="coiled-coil region" evidence="1">
    <location>
        <begin position="120"/>
        <end position="147"/>
    </location>
</feature>
<organism evidence="2 3">
    <name type="scientific">Kwoniella newhampshirensis</name>
    <dbReference type="NCBI Taxonomy" id="1651941"/>
    <lineage>
        <taxon>Eukaryota</taxon>
        <taxon>Fungi</taxon>
        <taxon>Dikarya</taxon>
        <taxon>Basidiomycota</taxon>
        <taxon>Agaricomycotina</taxon>
        <taxon>Tremellomycetes</taxon>
        <taxon>Tremellales</taxon>
        <taxon>Cryptococcaceae</taxon>
        <taxon>Kwoniella</taxon>
    </lineage>
</organism>
<accession>A0AAW0YYC4</accession>
<gene>
    <name evidence="2" type="ORF">IAR55_003266</name>
</gene>
<sequence length="159" mass="17928">MVANQRILRTSSTLAMTTPLNVDTSSSSRTQVYSAHLRNALLPELEATRQQLAQVELDLLEYEILRGKLVELLKQDGKGLETLTELGAGVWVEARVPDTKTITIDIGLGLHLDMMIPDAQAYTKEKVDQLKRKRDRLTEKEEHLVWQVVQFQGAMSVQT</sequence>
<evidence type="ECO:0000313" key="2">
    <source>
        <dbReference type="EMBL" id="KAK8854527.1"/>
    </source>
</evidence>
<dbReference type="GeneID" id="92180524"/>